<dbReference type="STRING" id="151549.A0A4C1WY76"/>
<dbReference type="AlphaFoldDB" id="A0A4C1WY76"/>
<evidence type="ECO:0000256" key="2">
    <source>
        <dbReference type="ARBA" id="ARBA00012452"/>
    </source>
</evidence>
<comment type="caution">
    <text evidence="8">The sequence shown here is derived from an EMBL/GenBank/DDBJ whole genome shotgun (WGS) entry which is preliminary data.</text>
</comment>
<accession>A0A4C1WY76</accession>
<dbReference type="SFLD" id="SFLDS00019">
    <property type="entry name" value="Glutathione_Transferase_(cytos"/>
    <property type="match status" value="1"/>
</dbReference>
<comment type="similarity">
    <text evidence="4">Belongs to the GST superfamily. Sigma family.</text>
</comment>
<evidence type="ECO:0000256" key="4">
    <source>
        <dbReference type="ARBA" id="ARBA00038317"/>
    </source>
</evidence>
<dbReference type="OrthoDB" id="414243at2759"/>
<evidence type="ECO:0000256" key="1">
    <source>
        <dbReference type="ARBA" id="ARBA00011738"/>
    </source>
</evidence>
<dbReference type="Pfam" id="PF14497">
    <property type="entry name" value="GST_C_3"/>
    <property type="match status" value="1"/>
</dbReference>
<dbReference type="InterPro" id="IPR050213">
    <property type="entry name" value="GST_superfamily"/>
</dbReference>
<evidence type="ECO:0000256" key="3">
    <source>
        <dbReference type="ARBA" id="ARBA00022679"/>
    </source>
</evidence>
<evidence type="ECO:0000313" key="9">
    <source>
        <dbReference type="Proteomes" id="UP000299102"/>
    </source>
</evidence>
<dbReference type="PROSITE" id="PS50405">
    <property type="entry name" value="GST_CTER"/>
    <property type="match status" value="1"/>
</dbReference>
<dbReference type="Gene3D" id="1.20.1050.10">
    <property type="match status" value="1"/>
</dbReference>
<evidence type="ECO:0000259" key="7">
    <source>
        <dbReference type="PROSITE" id="PS50405"/>
    </source>
</evidence>
<dbReference type="Gene3D" id="3.40.30.10">
    <property type="entry name" value="Glutaredoxin"/>
    <property type="match status" value="1"/>
</dbReference>
<dbReference type="GO" id="GO:0004364">
    <property type="term" value="F:glutathione transferase activity"/>
    <property type="evidence" value="ECO:0007669"/>
    <property type="project" value="UniProtKB-EC"/>
</dbReference>
<dbReference type="PANTHER" id="PTHR11571:SF224">
    <property type="entry name" value="HEMATOPOIETIC PROSTAGLANDIN D SYNTHASE"/>
    <property type="match status" value="1"/>
</dbReference>
<feature type="domain" description="GST C-terminal" evidence="7">
    <location>
        <begin position="81"/>
        <end position="204"/>
    </location>
</feature>
<evidence type="ECO:0000259" key="6">
    <source>
        <dbReference type="PROSITE" id="PS50404"/>
    </source>
</evidence>
<dbReference type="SUPFAM" id="SSF47616">
    <property type="entry name" value="GST C-terminal domain-like"/>
    <property type="match status" value="1"/>
</dbReference>
<dbReference type="InterPro" id="IPR036249">
    <property type="entry name" value="Thioredoxin-like_sf"/>
</dbReference>
<protein>
    <recommendedName>
        <fullName evidence="2">glutathione transferase</fullName>
        <ecNumber evidence="2">2.5.1.18</ecNumber>
    </recommendedName>
</protein>
<gene>
    <name evidence="8" type="primary">GST2</name>
    <name evidence="8" type="ORF">EVAR_28901_1</name>
</gene>
<dbReference type="Pfam" id="PF02798">
    <property type="entry name" value="GST_N"/>
    <property type="match status" value="1"/>
</dbReference>
<dbReference type="SFLD" id="SFLDG01205">
    <property type="entry name" value="AMPS.1"/>
    <property type="match status" value="1"/>
</dbReference>
<proteinExistence type="inferred from homology"/>
<comment type="subunit">
    <text evidence="1">Homodimer.</text>
</comment>
<organism evidence="8 9">
    <name type="scientific">Eumeta variegata</name>
    <name type="common">Bagworm moth</name>
    <name type="synonym">Eumeta japonica</name>
    <dbReference type="NCBI Taxonomy" id="151549"/>
    <lineage>
        <taxon>Eukaryota</taxon>
        <taxon>Metazoa</taxon>
        <taxon>Ecdysozoa</taxon>
        <taxon>Arthropoda</taxon>
        <taxon>Hexapoda</taxon>
        <taxon>Insecta</taxon>
        <taxon>Pterygota</taxon>
        <taxon>Neoptera</taxon>
        <taxon>Endopterygota</taxon>
        <taxon>Lepidoptera</taxon>
        <taxon>Glossata</taxon>
        <taxon>Ditrysia</taxon>
        <taxon>Tineoidea</taxon>
        <taxon>Psychidae</taxon>
        <taxon>Oiketicinae</taxon>
        <taxon>Eumeta</taxon>
    </lineage>
</organism>
<dbReference type="CDD" id="cd03192">
    <property type="entry name" value="GST_C_Sigma_like"/>
    <property type="match status" value="1"/>
</dbReference>
<dbReference type="CDD" id="cd03039">
    <property type="entry name" value="GST_N_Sigma_like"/>
    <property type="match status" value="1"/>
</dbReference>
<dbReference type="Proteomes" id="UP000299102">
    <property type="component" value="Unassembled WGS sequence"/>
</dbReference>
<dbReference type="SUPFAM" id="SSF52833">
    <property type="entry name" value="Thioredoxin-like"/>
    <property type="match status" value="1"/>
</dbReference>
<evidence type="ECO:0000256" key="5">
    <source>
        <dbReference type="ARBA" id="ARBA00047960"/>
    </source>
</evidence>
<reference evidence="8 9" key="1">
    <citation type="journal article" date="2019" name="Commun. Biol.">
        <title>The bagworm genome reveals a unique fibroin gene that provides high tensile strength.</title>
        <authorList>
            <person name="Kono N."/>
            <person name="Nakamura H."/>
            <person name="Ohtoshi R."/>
            <person name="Tomita M."/>
            <person name="Numata K."/>
            <person name="Arakawa K."/>
        </authorList>
    </citation>
    <scope>NUCLEOTIDE SEQUENCE [LARGE SCALE GENOMIC DNA]</scope>
</reference>
<keyword evidence="9" id="KW-1185">Reference proteome</keyword>
<dbReference type="FunFam" id="1.20.1050.10:FF:000030">
    <property type="entry name" value="Glutathione S-transferase S1"/>
    <property type="match status" value="1"/>
</dbReference>
<name>A0A4C1WY76_EUMVA</name>
<comment type="catalytic activity">
    <reaction evidence="5">
        <text>RX + glutathione = an S-substituted glutathione + a halide anion + H(+)</text>
        <dbReference type="Rhea" id="RHEA:16437"/>
        <dbReference type="ChEBI" id="CHEBI:15378"/>
        <dbReference type="ChEBI" id="CHEBI:16042"/>
        <dbReference type="ChEBI" id="CHEBI:17792"/>
        <dbReference type="ChEBI" id="CHEBI:57925"/>
        <dbReference type="ChEBI" id="CHEBI:90779"/>
        <dbReference type="EC" id="2.5.1.18"/>
    </reaction>
</comment>
<dbReference type="GO" id="GO:0006749">
    <property type="term" value="P:glutathione metabolic process"/>
    <property type="evidence" value="ECO:0007669"/>
    <property type="project" value="TreeGrafter"/>
</dbReference>
<dbReference type="InterPro" id="IPR004046">
    <property type="entry name" value="GST_C"/>
</dbReference>
<dbReference type="EC" id="2.5.1.18" evidence="2"/>
<dbReference type="InterPro" id="IPR036282">
    <property type="entry name" value="Glutathione-S-Trfase_C_sf"/>
</dbReference>
<sequence>MPKYVYRYFPVKALGEGPRLLFSYGKEEFEDIRVNPDEWATYKPKTLFGQMPTLEIDGKQYAQSVAISRYLGRKYGISGATPEEDLLIDQIVDFVNDIRAKAAIVHYEQDETLKEKKHKDFSVNLYPILLEKLDSIIADNNGHLALGKLTWGDFVLTGMLDYMKVMLRMPDLEEKYVNIKKVVDNVVAIPQVKAYVEKAPKTDF</sequence>
<dbReference type="InterPro" id="IPR010987">
    <property type="entry name" value="Glutathione-S-Trfase_C-like"/>
</dbReference>
<dbReference type="SFLD" id="SFLDG00363">
    <property type="entry name" value="AMPS_(cytGST):_Alpha-__Mu-__Pi"/>
    <property type="match status" value="1"/>
</dbReference>
<evidence type="ECO:0000313" key="8">
    <source>
        <dbReference type="EMBL" id="GBP56321.1"/>
    </source>
</evidence>
<dbReference type="PANTHER" id="PTHR11571">
    <property type="entry name" value="GLUTATHIONE S-TRANSFERASE"/>
    <property type="match status" value="1"/>
</dbReference>
<feature type="domain" description="GST N-terminal" evidence="6">
    <location>
        <begin position="2"/>
        <end position="79"/>
    </location>
</feature>
<dbReference type="InterPro" id="IPR040079">
    <property type="entry name" value="Glutathione_S-Trfase"/>
</dbReference>
<dbReference type="InterPro" id="IPR004045">
    <property type="entry name" value="Glutathione_S-Trfase_N"/>
</dbReference>
<dbReference type="PROSITE" id="PS50404">
    <property type="entry name" value="GST_NTER"/>
    <property type="match status" value="1"/>
</dbReference>
<keyword evidence="3 8" id="KW-0808">Transferase</keyword>
<dbReference type="EMBL" id="BGZK01000689">
    <property type="protein sequence ID" value="GBP56321.1"/>
    <property type="molecule type" value="Genomic_DNA"/>
</dbReference>